<keyword evidence="5 6" id="KW-0472">Membrane</keyword>
<comment type="similarity">
    <text evidence="2">Belongs to the PucC family.</text>
</comment>
<dbReference type="InterPro" id="IPR036259">
    <property type="entry name" value="MFS_trans_sf"/>
</dbReference>
<dbReference type="GO" id="GO:0016020">
    <property type="term" value="C:membrane"/>
    <property type="evidence" value="ECO:0007669"/>
    <property type="project" value="UniProtKB-SubCell"/>
</dbReference>
<feature type="transmembrane region" description="Helical" evidence="6">
    <location>
        <begin position="296"/>
        <end position="317"/>
    </location>
</feature>
<gene>
    <name evidence="8" type="ORF">DFH01_07140</name>
</gene>
<keyword evidence="3 6" id="KW-0812">Transmembrane</keyword>
<keyword evidence="9" id="KW-1185">Reference proteome</keyword>
<feature type="transmembrane region" description="Helical" evidence="6">
    <location>
        <begin position="12"/>
        <end position="33"/>
    </location>
</feature>
<feature type="transmembrane region" description="Helical" evidence="6">
    <location>
        <begin position="329"/>
        <end position="353"/>
    </location>
</feature>
<dbReference type="PANTHER" id="PTHR23538:SF1">
    <property type="entry name" value="44.5 KD BACTERIOCHLOROPHYLL SYNTHASE SUBUNIT"/>
    <property type="match status" value="1"/>
</dbReference>
<dbReference type="GO" id="GO:0022857">
    <property type="term" value="F:transmembrane transporter activity"/>
    <property type="evidence" value="ECO:0007669"/>
    <property type="project" value="InterPro"/>
</dbReference>
<dbReference type="EMBL" id="QGNA01000001">
    <property type="protein sequence ID" value="PWS39012.1"/>
    <property type="molecule type" value="Genomic_DNA"/>
</dbReference>
<dbReference type="InterPro" id="IPR026036">
    <property type="entry name" value="PucC"/>
</dbReference>
<dbReference type="Gene3D" id="1.20.1250.20">
    <property type="entry name" value="MFS general substrate transporter like domains"/>
    <property type="match status" value="1"/>
</dbReference>
<feature type="transmembrane region" description="Helical" evidence="6">
    <location>
        <begin position="78"/>
        <end position="101"/>
    </location>
</feature>
<dbReference type="Proteomes" id="UP000245765">
    <property type="component" value="Unassembled WGS sequence"/>
</dbReference>
<evidence type="ECO:0000256" key="3">
    <source>
        <dbReference type="ARBA" id="ARBA00022692"/>
    </source>
</evidence>
<name>A0A317FKX4_9PROT</name>
<sequence>MTTQAPLGWLGILRLGLVQTSLGAVVVLTTAALNRVMVVEHALPAMLPGALVALHYAVQMLRPRLGHGSDQGGRRTPWIIGGMAVLGLGGVVAAAATAWMGTALVPGILLAVLGFLLVGLGVGAAGTSLLVLLASRVAPARKPAAASIVWIMMIAGFVVTTATTGRLLDPYTAERLITVTAAVSVIAFFVSILAVAGIEGRGQAARTERAAPTAFRTALAEVWSEPAARHFTLFVFVSMLAYSAQDLILEPFAGAVFGMTLGESTRLSSVQHGGVLAGMIAIAILGSLAKGGIRMLRGWILGGCVVACCVLLTLAFAGVRGGAFPLRLAFFALGVANGLFAAAAIAAMMQLVAQGRRGREGVRMGMFGAAQAIAFGLGGFLGTVVLDLGRLATGSIAGGFSVVFLADAALFLAAALLALRIGQDVAMRRDDFAQAAPASP</sequence>
<dbReference type="PIRSF" id="PIRSF016565">
    <property type="entry name" value="PucC"/>
    <property type="match status" value="1"/>
</dbReference>
<keyword evidence="4 6" id="KW-1133">Transmembrane helix</keyword>
<feature type="domain" description="Major facilitator superfamily (MFS) profile" evidence="7">
    <location>
        <begin position="9"/>
        <end position="426"/>
    </location>
</feature>
<comment type="caution">
    <text evidence="8">The sequence shown here is derived from an EMBL/GenBank/DDBJ whole genome shotgun (WGS) entry which is preliminary data.</text>
</comment>
<evidence type="ECO:0000256" key="4">
    <source>
        <dbReference type="ARBA" id="ARBA00022989"/>
    </source>
</evidence>
<dbReference type="AlphaFoldDB" id="A0A317FKX4"/>
<dbReference type="InterPro" id="IPR020846">
    <property type="entry name" value="MFS_dom"/>
</dbReference>
<feature type="transmembrane region" description="Helical" evidence="6">
    <location>
        <begin position="107"/>
        <end position="132"/>
    </location>
</feature>
<reference evidence="9" key="1">
    <citation type="submission" date="2018-05" db="EMBL/GenBank/DDBJ databases">
        <authorList>
            <person name="Du Z."/>
            <person name="Wang X."/>
        </authorList>
    </citation>
    <scope>NUCLEOTIDE SEQUENCE [LARGE SCALE GENOMIC DNA]</scope>
    <source>
        <strain evidence="9">CQN31</strain>
    </source>
</reference>
<evidence type="ECO:0000256" key="2">
    <source>
        <dbReference type="ARBA" id="ARBA00008412"/>
    </source>
</evidence>
<proteinExistence type="inferred from homology"/>
<protein>
    <submittedName>
        <fullName evidence="8">MFS transporter</fullName>
    </submittedName>
</protein>
<feature type="transmembrane region" description="Helical" evidence="6">
    <location>
        <begin position="231"/>
        <end position="249"/>
    </location>
</feature>
<evidence type="ECO:0000313" key="9">
    <source>
        <dbReference type="Proteomes" id="UP000245765"/>
    </source>
</evidence>
<evidence type="ECO:0000256" key="5">
    <source>
        <dbReference type="ARBA" id="ARBA00023136"/>
    </source>
</evidence>
<feature type="transmembrane region" description="Helical" evidence="6">
    <location>
        <begin position="365"/>
        <end position="386"/>
    </location>
</feature>
<feature type="transmembrane region" description="Helical" evidence="6">
    <location>
        <begin position="176"/>
        <end position="198"/>
    </location>
</feature>
<dbReference type="PROSITE" id="PS50850">
    <property type="entry name" value="MFS"/>
    <property type="match status" value="1"/>
</dbReference>
<dbReference type="SUPFAM" id="SSF103473">
    <property type="entry name" value="MFS general substrate transporter"/>
    <property type="match status" value="1"/>
</dbReference>
<dbReference type="Pfam" id="PF03209">
    <property type="entry name" value="PUCC"/>
    <property type="match status" value="1"/>
</dbReference>
<dbReference type="RefSeq" id="WP_109869633.1">
    <property type="nucleotide sequence ID" value="NZ_QGNA01000001.1"/>
</dbReference>
<dbReference type="PANTHER" id="PTHR23538">
    <property type="entry name" value="44.5 KD BACTERIOCHLOROPHYLL SYNTHASE SUBUNIT"/>
    <property type="match status" value="1"/>
</dbReference>
<evidence type="ECO:0000256" key="1">
    <source>
        <dbReference type="ARBA" id="ARBA00004141"/>
    </source>
</evidence>
<feature type="transmembrane region" description="Helical" evidence="6">
    <location>
        <begin position="144"/>
        <end position="164"/>
    </location>
</feature>
<accession>A0A317FKX4</accession>
<dbReference type="OrthoDB" id="5800821at2"/>
<comment type="subcellular location">
    <subcellularLocation>
        <location evidence="1">Membrane</location>
        <topology evidence="1">Multi-pass membrane protein</topology>
    </subcellularLocation>
</comment>
<evidence type="ECO:0000256" key="6">
    <source>
        <dbReference type="SAM" id="Phobius"/>
    </source>
</evidence>
<dbReference type="InterPro" id="IPR004896">
    <property type="entry name" value="PucC-rel"/>
</dbReference>
<feature type="transmembrane region" description="Helical" evidence="6">
    <location>
        <begin position="39"/>
        <end position="58"/>
    </location>
</feature>
<organism evidence="8 9">
    <name type="scientific">Falsiroseomonas bella</name>
    <dbReference type="NCBI Taxonomy" id="2184016"/>
    <lineage>
        <taxon>Bacteria</taxon>
        <taxon>Pseudomonadati</taxon>
        <taxon>Pseudomonadota</taxon>
        <taxon>Alphaproteobacteria</taxon>
        <taxon>Acetobacterales</taxon>
        <taxon>Roseomonadaceae</taxon>
        <taxon>Falsiroseomonas</taxon>
    </lineage>
</organism>
<feature type="transmembrane region" description="Helical" evidence="6">
    <location>
        <begin position="269"/>
        <end position="289"/>
    </location>
</feature>
<feature type="transmembrane region" description="Helical" evidence="6">
    <location>
        <begin position="398"/>
        <end position="419"/>
    </location>
</feature>
<dbReference type="CDD" id="cd06176">
    <property type="entry name" value="MFS_BCD_PucC-like"/>
    <property type="match status" value="1"/>
</dbReference>
<evidence type="ECO:0000313" key="8">
    <source>
        <dbReference type="EMBL" id="PWS39012.1"/>
    </source>
</evidence>
<evidence type="ECO:0000259" key="7">
    <source>
        <dbReference type="PROSITE" id="PS50850"/>
    </source>
</evidence>